<keyword evidence="3" id="KW-1185">Reference proteome</keyword>
<evidence type="ECO:0000259" key="1">
    <source>
        <dbReference type="Pfam" id="PF01575"/>
    </source>
</evidence>
<keyword evidence="2" id="KW-0560">Oxidoreductase</keyword>
<dbReference type="Gene3D" id="3.10.129.10">
    <property type="entry name" value="Hotdog Thioesterase"/>
    <property type="match status" value="1"/>
</dbReference>
<dbReference type="GO" id="GO:0004312">
    <property type="term" value="F:fatty acid synthase activity"/>
    <property type="evidence" value="ECO:0007669"/>
    <property type="project" value="InterPro"/>
</dbReference>
<name>I2GN13_9BACT</name>
<dbReference type="PRINTS" id="PR01483">
    <property type="entry name" value="FASYNTHASE"/>
</dbReference>
<dbReference type="GO" id="GO:0097621">
    <property type="term" value="F:monoamine oxidase activity"/>
    <property type="evidence" value="ECO:0007669"/>
    <property type="project" value="UniProtKB-EC"/>
</dbReference>
<dbReference type="CDD" id="cd03449">
    <property type="entry name" value="R_hydratase"/>
    <property type="match status" value="1"/>
</dbReference>
<organism evidence="2 3">
    <name type="scientific">Fibrisoma limi BUZ 3</name>
    <dbReference type="NCBI Taxonomy" id="1185876"/>
    <lineage>
        <taxon>Bacteria</taxon>
        <taxon>Pseudomonadati</taxon>
        <taxon>Bacteroidota</taxon>
        <taxon>Cytophagia</taxon>
        <taxon>Cytophagales</taxon>
        <taxon>Spirosomataceae</taxon>
        <taxon>Fibrisoma</taxon>
    </lineage>
</organism>
<dbReference type="STRING" id="1185876.BN8_04540"/>
<accession>I2GN13</accession>
<dbReference type="eggNOG" id="COG2030">
    <property type="taxonomic scope" value="Bacteria"/>
</dbReference>
<sequence>MTDITFTPMQVMEVGETYCYRYQFSQEDVEKFAEATGDDNPLHLDPHFAANTPFKRPIVHGMLSASVLAKVFGKQFGGTGGVHLSQTLDFVRPMYVDTEYELRFSCKNINCRRHTAEITSETFDLTTGKVTLRGTSVVFHRDLFN</sequence>
<protein>
    <submittedName>
        <fullName evidence="2">Dehydratase</fullName>
        <ecNumber evidence="2">1.4.3.4</ecNumber>
    </submittedName>
</protein>
<proteinExistence type="predicted"/>
<dbReference type="SUPFAM" id="SSF54637">
    <property type="entry name" value="Thioesterase/thiol ester dehydrase-isomerase"/>
    <property type="match status" value="1"/>
</dbReference>
<evidence type="ECO:0000313" key="3">
    <source>
        <dbReference type="Proteomes" id="UP000009309"/>
    </source>
</evidence>
<evidence type="ECO:0000313" key="2">
    <source>
        <dbReference type="EMBL" id="CCH55291.1"/>
    </source>
</evidence>
<dbReference type="GO" id="GO:0019171">
    <property type="term" value="F:(3R)-hydroxyacyl-[acyl-carrier-protein] dehydratase activity"/>
    <property type="evidence" value="ECO:0007669"/>
    <property type="project" value="TreeGrafter"/>
</dbReference>
<dbReference type="EMBL" id="CAIT01000009">
    <property type="protein sequence ID" value="CCH55291.1"/>
    <property type="molecule type" value="Genomic_DNA"/>
</dbReference>
<dbReference type="PANTHER" id="PTHR43437:SF3">
    <property type="entry name" value="HYDROXYACYL-THIOESTER DEHYDRATASE TYPE 2, MITOCHONDRIAL"/>
    <property type="match status" value="1"/>
</dbReference>
<dbReference type="InterPro" id="IPR050965">
    <property type="entry name" value="UPF0336/Enoyl-CoA_hydratase"/>
</dbReference>
<dbReference type="Proteomes" id="UP000009309">
    <property type="component" value="Unassembled WGS sequence"/>
</dbReference>
<dbReference type="RefSeq" id="WP_009283861.1">
    <property type="nucleotide sequence ID" value="NZ_CAIT01000009.1"/>
</dbReference>
<reference evidence="2 3" key="1">
    <citation type="journal article" date="2012" name="J. Bacteriol.">
        <title>Genome Sequence of the Filamentous Bacterium Fibrisoma limi BUZ 3T.</title>
        <authorList>
            <person name="Filippini M."/>
            <person name="Qi W."/>
            <person name="Jaenicke S."/>
            <person name="Goesmann A."/>
            <person name="Smits T.H."/>
            <person name="Bagheri H.C."/>
        </authorList>
    </citation>
    <scope>NUCLEOTIDE SEQUENCE [LARGE SCALE GENOMIC DNA]</scope>
    <source>
        <strain evidence="3">BUZ 3T</strain>
    </source>
</reference>
<gene>
    <name evidence="2" type="primary">maoC</name>
    <name evidence="2" type="ORF">BN8_04540</name>
</gene>
<dbReference type="InterPro" id="IPR029069">
    <property type="entry name" value="HotDog_dom_sf"/>
</dbReference>
<dbReference type="AlphaFoldDB" id="I2GN13"/>
<dbReference type="InterPro" id="IPR002539">
    <property type="entry name" value="MaoC-like_dom"/>
</dbReference>
<dbReference type="InterPro" id="IPR003965">
    <property type="entry name" value="Fatty_acid_synthase"/>
</dbReference>
<dbReference type="GO" id="GO:0006633">
    <property type="term" value="P:fatty acid biosynthetic process"/>
    <property type="evidence" value="ECO:0007669"/>
    <property type="project" value="InterPro"/>
</dbReference>
<feature type="domain" description="MaoC-like" evidence="1">
    <location>
        <begin position="21"/>
        <end position="116"/>
    </location>
</feature>
<comment type="caution">
    <text evidence="2">The sequence shown here is derived from an EMBL/GenBank/DDBJ whole genome shotgun (WGS) entry which is preliminary data.</text>
</comment>
<dbReference type="GO" id="GO:0005835">
    <property type="term" value="C:fatty acid synthase complex"/>
    <property type="evidence" value="ECO:0007669"/>
    <property type="project" value="InterPro"/>
</dbReference>
<dbReference type="Pfam" id="PF01575">
    <property type="entry name" value="MaoC_dehydratas"/>
    <property type="match status" value="1"/>
</dbReference>
<dbReference type="EC" id="1.4.3.4" evidence="2"/>
<dbReference type="PANTHER" id="PTHR43437">
    <property type="entry name" value="HYDROXYACYL-THIOESTER DEHYDRATASE TYPE 2, MITOCHONDRIAL-RELATED"/>
    <property type="match status" value="1"/>
</dbReference>